<dbReference type="AlphaFoldDB" id="A0AAW9R1W5"/>
<comment type="caution">
    <text evidence="2">The sequence shown here is derived from an EMBL/GenBank/DDBJ whole genome shotgun (WGS) entry which is preliminary data.</text>
</comment>
<feature type="domain" description="Transposase IS4-like" evidence="1">
    <location>
        <begin position="105"/>
        <end position="298"/>
    </location>
</feature>
<dbReference type="SUPFAM" id="SSF53098">
    <property type="entry name" value="Ribonuclease H-like"/>
    <property type="match status" value="1"/>
</dbReference>
<dbReference type="RefSeq" id="WP_332867713.1">
    <property type="nucleotide sequence ID" value="NZ_JBAFSM010000083.1"/>
</dbReference>
<dbReference type="InterPro" id="IPR047658">
    <property type="entry name" value="IS4-like_transpos"/>
</dbReference>
<reference evidence="2 3" key="1">
    <citation type="submission" date="2024-01" db="EMBL/GenBank/DDBJ databases">
        <title>Genomic insights into the taxonomy and metabolism of the cyanobacterium Pannus brasiliensis CCIBt3594.</title>
        <authorList>
            <person name="Machado M."/>
            <person name="Botero N.B."/>
            <person name="Andreote A.P.D."/>
            <person name="Feitosa A.M.T."/>
            <person name="Popin R."/>
            <person name="Sivonen K."/>
            <person name="Fiore M.F."/>
        </authorList>
    </citation>
    <scope>NUCLEOTIDE SEQUENCE [LARGE SCALE GENOMIC DNA]</scope>
    <source>
        <strain evidence="2 3">CCIBt3594</strain>
    </source>
</reference>
<dbReference type="Pfam" id="PF01609">
    <property type="entry name" value="DDE_Tnp_1"/>
    <property type="match status" value="1"/>
</dbReference>
<dbReference type="InterPro" id="IPR002559">
    <property type="entry name" value="Transposase_11"/>
</dbReference>
<dbReference type="GO" id="GO:0006313">
    <property type="term" value="P:DNA transposition"/>
    <property type="evidence" value="ECO:0007669"/>
    <property type="project" value="InterPro"/>
</dbReference>
<evidence type="ECO:0000259" key="1">
    <source>
        <dbReference type="Pfam" id="PF01609"/>
    </source>
</evidence>
<proteinExistence type="predicted"/>
<dbReference type="GO" id="GO:0003677">
    <property type="term" value="F:DNA binding"/>
    <property type="evidence" value="ECO:0007669"/>
    <property type="project" value="InterPro"/>
</dbReference>
<dbReference type="Proteomes" id="UP001328733">
    <property type="component" value="Unassembled WGS sequence"/>
</dbReference>
<gene>
    <name evidence="2" type="ORF">V0288_24165</name>
</gene>
<keyword evidence="3" id="KW-1185">Reference proteome</keyword>
<sequence>MLPEIYQKHLVTRLTKTQYLIVSVLVQLLSIYRWVRLEELANKFPSPILWESRRRKLQRFLDSPNLTIENIWLPIITGYLRMVFPLEETLYIAIERTRWKKNNLMMIAVIIAGRALPLYWELLDDVGNSDVEIQKTLLSRVLPLFADYNKVVLGDREFCGVGLAGWLKCQKNTYFCLRLKKNEYVEREKDIWLTLKDLGVEPGMSLYLPGVKITKTNGFGPVNLAGKWKRKYRGWTAKEGWFILTNLDTLEAALLAYQKRFGIEEMFRDFKSGGYNLEDTLLTGHRLSTLILLITLAYASATFSGEIIKEQGNAKYVGRVKEKERTERRHSDFYLGIHALSWVESLQKFDVEMRALMNLSPGRRANYQRGMRAASLILSAL</sequence>
<accession>A0AAW9R1W5</accession>
<evidence type="ECO:0000313" key="3">
    <source>
        <dbReference type="Proteomes" id="UP001328733"/>
    </source>
</evidence>
<protein>
    <submittedName>
        <fullName evidence="2">IS4 family transposase</fullName>
    </submittedName>
</protein>
<dbReference type="InterPro" id="IPR012337">
    <property type="entry name" value="RNaseH-like_sf"/>
</dbReference>
<dbReference type="EMBL" id="JBAFSM010000083">
    <property type="protein sequence ID" value="MEG3440244.1"/>
    <property type="molecule type" value="Genomic_DNA"/>
</dbReference>
<dbReference type="NCBIfam" id="NF033591">
    <property type="entry name" value="transpos_IS4_2"/>
    <property type="match status" value="1"/>
</dbReference>
<dbReference type="GO" id="GO:0004803">
    <property type="term" value="F:transposase activity"/>
    <property type="evidence" value="ECO:0007669"/>
    <property type="project" value="InterPro"/>
</dbReference>
<name>A0AAW9R1W5_9CHRO</name>
<evidence type="ECO:0000313" key="2">
    <source>
        <dbReference type="EMBL" id="MEG3440244.1"/>
    </source>
</evidence>
<organism evidence="2 3">
    <name type="scientific">Pannus brasiliensis CCIBt3594</name>
    <dbReference type="NCBI Taxonomy" id="1427578"/>
    <lineage>
        <taxon>Bacteria</taxon>
        <taxon>Bacillati</taxon>
        <taxon>Cyanobacteriota</taxon>
        <taxon>Cyanophyceae</taxon>
        <taxon>Oscillatoriophycideae</taxon>
        <taxon>Chroococcales</taxon>
        <taxon>Microcystaceae</taxon>
        <taxon>Pannus</taxon>
    </lineage>
</organism>